<dbReference type="GO" id="GO:0003723">
    <property type="term" value="F:RNA binding"/>
    <property type="evidence" value="ECO:0007669"/>
    <property type="project" value="UniProtKB-UniRule"/>
</dbReference>
<dbReference type="GO" id="GO:0001510">
    <property type="term" value="P:RNA methylation"/>
    <property type="evidence" value="ECO:0007669"/>
    <property type="project" value="InterPro"/>
</dbReference>
<dbReference type="PROSITE" id="PS51686">
    <property type="entry name" value="SAM_MT_RSMB_NOP"/>
    <property type="match status" value="1"/>
</dbReference>
<evidence type="ECO:0000313" key="8">
    <source>
        <dbReference type="Proteomes" id="UP000825935"/>
    </source>
</evidence>
<dbReference type="EMBL" id="CM035431">
    <property type="protein sequence ID" value="KAH7296974.1"/>
    <property type="molecule type" value="Genomic_DNA"/>
</dbReference>
<dbReference type="Pfam" id="PF01189">
    <property type="entry name" value="Methyltr_RsmB-F"/>
    <property type="match status" value="2"/>
</dbReference>
<dbReference type="SUPFAM" id="SSF88697">
    <property type="entry name" value="PUA domain-like"/>
    <property type="match status" value="1"/>
</dbReference>
<feature type="active site" description="Nucleophile" evidence="5">
    <location>
        <position position="506"/>
    </location>
</feature>
<evidence type="ECO:0000256" key="3">
    <source>
        <dbReference type="ARBA" id="ARBA00022691"/>
    </source>
</evidence>
<dbReference type="OMA" id="GYTEEWL"/>
<dbReference type="InterPro" id="IPR036974">
    <property type="entry name" value="PUA_sf"/>
</dbReference>
<name>A0A8T2RMD3_CERRI</name>
<feature type="binding site" evidence="5">
    <location>
        <position position="455"/>
    </location>
    <ligand>
        <name>S-adenosyl-L-methionine</name>
        <dbReference type="ChEBI" id="CHEBI:59789"/>
    </ligand>
</feature>
<evidence type="ECO:0000256" key="2">
    <source>
        <dbReference type="ARBA" id="ARBA00022679"/>
    </source>
</evidence>
<keyword evidence="8" id="KW-1185">Reference proteome</keyword>
<feature type="binding site" evidence="5">
    <location>
        <begin position="277"/>
        <end position="283"/>
    </location>
    <ligand>
        <name>S-adenosyl-L-methionine</name>
        <dbReference type="ChEBI" id="CHEBI:59789"/>
    </ligand>
</feature>
<protein>
    <recommendedName>
        <fullName evidence="6">SAM-dependent MTase RsmB/NOP-type domain-containing protein</fullName>
    </recommendedName>
</protein>
<gene>
    <name evidence="7" type="ORF">KP509_26G046900</name>
</gene>
<evidence type="ECO:0000256" key="5">
    <source>
        <dbReference type="PROSITE-ProRule" id="PRU01023"/>
    </source>
</evidence>
<dbReference type="InterPro" id="IPR029063">
    <property type="entry name" value="SAM-dependent_MTases_sf"/>
</dbReference>
<dbReference type="PANTHER" id="PTHR22807:SF34">
    <property type="entry name" value="TRNA (CYTOSINE(72)-C(5))-METHYLTRANSFERASE NSUN6"/>
    <property type="match status" value="1"/>
</dbReference>
<feature type="binding site" evidence="5">
    <location>
        <position position="328"/>
    </location>
    <ligand>
        <name>S-adenosyl-L-methionine</name>
        <dbReference type="ChEBI" id="CHEBI:59789"/>
    </ligand>
</feature>
<comment type="caution">
    <text evidence="7">The sequence shown here is derived from an EMBL/GenBank/DDBJ whole genome shotgun (WGS) entry which is preliminary data.</text>
</comment>
<sequence>MLDERKPGFRPQLQFNADVEALFVRVFGTDRFNTFCQALTCPSKYACVRVNTLKTTCQEVLIKLLDTINNAHSFLLSSDGRFCGGKLPLVNHGSDKAPICFEHPLLRDTVIVQGDGPHHIDYIGCSGLLKEVVVSRKCAEAVLRGANVFVPGVLACSGHVEQGDIVAISVALEHPNEKGEWVVGVTRGTVLLSEHGNIQLEKKDRMHCYIGKGRALLSRTGMFRESHGVAVEMVERVYNLPPLHGILEGDIFLQNLPSILTARVLDPQQGEYVLDMCAAPGGKATALAILMKDKGIIVATDRSHNKVMDIKKLAKEMQIECIRAYKVDALKAVQPEMNSSENGLCEKICINRQFLDFESKQSVQPRGEIIDLDLEKSSRNCVPEIGISGKTNAVQKYVVTDTLIKGTQYTSNAKARKEGRRMKNGPKVTHSYQGHDAMICVKGFAPHTFDKVLLDPPCSALGLRPRLFAGEETIEGLRQHANYQRRLFDQAVQLCRPGGYIVYSTCTINPGENEAVLRYALDTYKYLSLVDQNPYLGEPGLTGTLDDGVSCKELLKEEEKHLVQRFNPSGPLDTIGFFIAKFQVKPN</sequence>
<dbReference type="PANTHER" id="PTHR22807">
    <property type="entry name" value="NOP2 YEAST -RELATED NOL1/NOP2/FMU SUN DOMAIN-CONTAINING"/>
    <property type="match status" value="1"/>
</dbReference>
<accession>A0A8T2RMD3</accession>
<keyword evidence="3 5" id="KW-0949">S-adenosyl-L-methionine</keyword>
<dbReference type="CDD" id="cd21150">
    <property type="entry name" value="PUA_NSun6-like"/>
    <property type="match status" value="1"/>
</dbReference>
<keyword evidence="4 5" id="KW-0694">RNA-binding</keyword>
<keyword evidence="1 5" id="KW-0489">Methyltransferase</keyword>
<evidence type="ECO:0000256" key="4">
    <source>
        <dbReference type="ARBA" id="ARBA00022884"/>
    </source>
</evidence>
<dbReference type="Gene3D" id="2.30.130.10">
    <property type="entry name" value="PUA domain"/>
    <property type="match status" value="1"/>
</dbReference>
<feature type="domain" description="SAM-dependent MTase RsmB/NOP-type" evidence="6">
    <location>
        <begin position="181"/>
        <end position="585"/>
    </location>
</feature>
<dbReference type="PROSITE" id="PS50890">
    <property type="entry name" value="PUA"/>
    <property type="match status" value="1"/>
</dbReference>
<dbReference type="AlphaFoldDB" id="A0A8T2RMD3"/>
<dbReference type="OrthoDB" id="260824at2759"/>
<evidence type="ECO:0000259" key="6">
    <source>
        <dbReference type="PROSITE" id="PS51686"/>
    </source>
</evidence>
<feature type="binding site" evidence="5">
    <location>
        <position position="301"/>
    </location>
    <ligand>
        <name>S-adenosyl-L-methionine</name>
        <dbReference type="ChEBI" id="CHEBI:59789"/>
    </ligand>
</feature>
<dbReference type="InterPro" id="IPR015947">
    <property type="entry name" value="PUA-like_sf"/>
</dbReference>
<dbReference type="GO" id="GO:0008173">
    <property type="term" value="F:RNA methyltransferase activity"/>
    <property type="evidence" value="ECO:0007669"/>
    <property type="project" value="InterPro"/>
</dbReference>
<dbReference type="InterPro" id="IPR002478">
    <property type="entry name" value="PUA"/>
</dbReference>
<dbReference type="Gene3D" id="3.40.50.150">
    <property type="entry name" value="Vaccinia Virus protein VP39"/>
    <property type="match status" value="2"/>
</dbReference>
<organism evidence="7 8">
    <name type="scientific">Ceratopteris richardii</name>
    <name type="common">Triangle waterfern</name>
    <dbReference type="NCBI Taxonomy" id="49495"/>
    <lineage>
        <taxon>Eukaryota</taxon>
        <taxon>Viridiplantae</taxon>
        <taxon>Streptophyta</taxon>
        <taxon>Embryophyta</taxon>
        <taxon>Tracheophyta</taxon>
        <taxon>Polypodiopsida</taxon>
        <taxon>Polypodiidae</taxon>
        <taxon>Polypodiales</taxon>
        <taxon>Pteridineae</taxon>
        <taxon>Pteridaceae</taxon>
        <taxon>Parkerioideae</taxon>
        <taxon>Ceratopteris</taxon>
    </lineage>
</organism>
<dbReference type="SMART" id="SM00359">
    <property type="entry name" value="PUA"/>
    <property type="match status" value="1"/>
</dbReference>
<dbReference type="InterPro" id="IPR001678">
    <property type="entry name" value="MeTrfase_RsmB-F_NOP2_dom"/>
</dbReference>
<dbReference type="InterPro" id="IPR023267">
    <property type="entry name" value="RCMT"/>
</dbReference>
<reference evidence="7" key="1">
    <citation type="submission" date="2021-08" db="EMBL/GenBank/DDBJ databases">
        <title>WGS assembly of Ceratopteris richardii.</title>
        <authorList>
            <person name="Marchant D.B."/>
            <person name="Chen G."/>
            <person name="Jenkins J."/>
            <person name="Shu S."/>
            <person name="Leebens-Mack J."/>
            <person name="Grimwood J."/>
            <person name="Schmutz J."/>
            <person name="Soltis P."/>
            <person name="Soltis D."/>
            <person name="Chen Z.-H."/>
        </authorList>
    </citation>
    <scope>NUCLEOTIDE SEQUENCE</scope>
    <source>
        <strain evidence="7">Whitten #5841</strain>
        <tissue evidence="7">Leaf</tissue>
    </source>
</reference>
<dbReference type="InterPro" id="IPR049560">
    <property type="entry name" value="MeTrfase_RsmB-F_NOP2_cat"/>
</dbReference>
<dbReference type="PRINTS" id="PR02008">
    <property type="entry name" value="RCMTFAMILY"/>
</dbReference>
<dbReference type="Proteomes" id="UP000825935">
    <property type="component" value="Chromosome 26"/>
</dbReference>
<evidence type="ECO:0000313" key="7">
    <source>
        <dbReference type="EMBL" id="KAH7296974.1"/>
    </source>
</evidence>
<comment type="similarity">
    <text evidence="5">Belongs to the class I-like SAM-binding methyltransferase superfamily. RsmB/NOP family.</text>
</comment>
<proteinExistence type="inferred from homology"/>
<evidence type="ECO:0000256" key="1">
    <source>
        <dbReference type="ARBA" id="ARBA00022603"/>
    </source>
</evidence>
<dbReference type="Pfam" id="PF01472">
    <property type="entry name" value="PUA"/>
    <property type="match status" value="1"/>
</dbReference>
<keyword evidence="2 5" id="KW-0808">Transferase</keyword>
<dbReference type="SUPFAM" id="SSF53335">
    <property type="entry name" value="S-adenosyl-L-methionine-dependent methyltransferases"/>
    <property type="match status" value="1"/>
</dbReference>